<comment type="caution">
    <text evidence="2">The sequence shown here is derived from an EMBL/GenBank/DDBJ whole genome shotgun (WGS) entry which is preliminary data.</text>
</comment>
<dbReference type="Pfam" id="PF13546">
    <property type="entry name" value="DDE_5"/>
    <property type="match status" value="1"/>
</dbReference>
<accession>A0ABX2D7J0</accession>
<keyword evidence="3" id="KW-1185">Reference proteome</keyword>
<dbReference type="EMBL" id="SRRZ01000288">
    <property type="protein sequence ID" value="NQE38635.1"/>
    <property type="molecule type" value="Genomic_DNA"/>
</dbReference>
<dbReference type="Proteomes" id="UP000702425">
    <property type="component" value="Unassembled WGS sequence"/>
</dbReference>
<evidence type="ECO:0000313" key="3">
    <source>
        <dbReference type="Proteomes" id="UP000702425"/>
    </source>
</evidence>
<protein>
    <recommendedName>
        <fullName evidence="1">Transposase IS701-like DDE domain-containing protein</fullName>
    </recommendedName>
</protein>
<gene>
    <name evidence="2" type="ORF">E5S67_06420</name>
</gene>
<evidence type="ECO:0000313" key="2">
    <source>
        <dbReference type="EMBL" id="NQE38635.1"/>
    </source>
</evidence>
<dbReference type="RefSeq" id="WP_339382821.1">
    <property type="nucleotide sequence ID" value="NZ_CAWPPK010000210.1"/>
</dbReference>
<evidence type="ECO:0000259" key="1">
    <source>
        <dbReference type="Pfam" id="PF13546"/>
    </source>
</evidence>
<organism evidence="2 3">
    <name type="scientific">Microcoleus asticus IPMA8</name>
    <dbReference type="NCBI Taxonomy" id="2563858"/>
    <lineage>
        <taxon>Bacteria</taxon>
        <taxon>Bacillati</taxon>
        <taxon>Cyanobacteriota</taxon>
        <taxon>Cyanophyceae</taxon>
        <taxon>Oscillatoriophycideae</taxon>
        <taxon>Oscillatoriales</taxon>
        <taxon>Microcoleaceae</taxon>
        <taxon>Microcoleus</taxon>
        <taxon>Microcoleus asticus</taxon>
    </lineage>
</organism>
<dbReference type="InterPro" id="IPR038721">
    <property type="entry name" value="IS701-like_DDE_dom"/>
</dbReference>
<sequence length="183" mass="21035">MIAGLPQRPLVLFDREYGCASLVLQTAHLKADKLIRLRSNRCVYSAPPAYSGRGRPRSHGKKFQLNDPQTWWAAEEMVELDDPKLGQLQIRRWDNLHFRSSAQHPMTLILVERKALGSNCRQVKPLWLAWIGEGENSCSLEVVWMDYLRRFAIEHWYRQSQANITLDSTPSQHQANNVTVGAI</sequence>
<name>A0ABX2D7J0_9CYAN</name>
<feature type="domain" description="Transposase IS701-like DDE" evidence="1">
    <location>
        <begin position="6"/>
        <end position="76"/>
    </location>
</feature>
<reference evidence="2 3" key="1">
    <citation type="journal article" date="2020" name="Sci. Rep.">
        <title>A novel cyanobacterial geosmin producer, revising GeoA distribution and dispersion patterns in Bacteria.</title>
        <authorList>
            <person name="Churro C."/>
            <person name="Semedo-Aguiar A.P."/>
            <person name="Silva A.D."/>
            <person name="Pereira-Leal J.B."/>
            <person name="Leite R.B."/>
        </authorList>
    </citation>
    <scope>NUCLEOTIDE SEQUENCE [LARGE SCALE GENOMIC DNA]</scope>
    <source>
        <strain evidence="2 3">IPMA8</strain>
    </source>
</reference>
<proteinExistence type="predicted"/>